<dbReference type="EMBL" id="JARIHO010000045">
    <property type="protein sequence ID" value="KAJ7323896.1"/>
    <property type="molecule type" value="Genomic_DNA"/>
</dbReference>
<accession>A0AAD6ZIN3</accession>
<feature type="region of interest" description="Disordered" evidence="1">
    <location>
        <begin position="25"/>
        <end position="63"/>
    </location>
</feature>
<reference evidence="3" key="1">
    <citation type="submission" date="2023-03" db="EMBL/GenBank/DDBJ databases">
        <title>Massive genome expansion in bonnet fungi (Mycena s.s.) driven by repeated elements and novel gene families across ecological guilds.</title>
        <authorList>
            <consortium name="Lawrence Berkeley National Laboratory"/>
            <person name="Harder C.B."/>
            <person name="Miyauchi S."/>
            <person name="Viragh M."/>
            <person name="Kuo A."/>
            <person name="Thoen E."/>
            <person name="Andreopoulos B."/>
            <person name="Lu D."/>
            <person name="Skrede I."/>
            <person name="Drula E."/>
            <person name="Henrissat B."/>
            <person name="Morin E."/>
            <person name="Kohler A."/>
            <person name="Barry K."/>
            <person name="LaButti K."/>
            <person name="Morin E."/>
            <person name="Salamov A."/>
            <person name="Lipzen A."/>
            <person name="Mereny Z."/>
            <person name="Hegedus B."/>
            <person name="Baldrian P."/>
            <person name="Stursova M."/>
            <person name="Weitz H."/>
            <person name="Taylor A."/>
            <person name="Grigoriev I.V."/>
            <person name="Nagy L.G."/>
            <person name="Martin F."/>
            <person name="Kauserud H."/>
        </authorList>
    </citation>
    <scope>NUCLEOTIDE SEQUENCE</scope>
    <source>
        <strain evidence="3">CBHHK002</strain>
    </source>
</reference>
<gene>
    <name evidence="3" type="ORF">DFH08DRAFT_1028779</name>
</gene>
<keyword evidence="2" id="KW-0732">Signal</keyword>
<evidence type="ECO:0000256" key="2">
    <source>
        <dbReference type="SAM" id="SignalP"/>
    </source>
</evidence>
<proteinExistence type="predicted"/>
<name>A0AAD6ZIN3_9AGAR</name>
<feature type="signal peptide" evidence="2">
    <location>
        <begin position="1"/>
        <end position="18"/>
    </location>
</feature>
<keyword evidence="4" id="KW-1185">Reference proteome</keyword>
<evidence type="ECO:0000313" key="3">
    <source>
        <dbReference type="EMBL" id="KAJ7323896.1"/>
    </source>
</evidence>
<evidence type="ECO:0000256" key="1">
    <source>
        <dbReference type="SAM" id="MobiDB-lite"/>
    </source>
</evidence>
<evidence type="ECO:0000313" key="4">
    <source>
        <dbReference type="Proteomes" id="UP001218218"/>
    </source>
</evidence>
<protein>
    <submittedName>
        <fullName evidence="3">Uncharacterized protein</fullName>
    </submittedName>
</protein>
<sequence length="131" mass="14231">MYIFSVIYLGSVLMLAVAYPIGDKTSSVNRPAASPAPVPAKPTPGSASHPGSKSDGQETDILEPIKLTNETLPHTSIDIEANKLEAKPQKPHNHLDWSEEELEDSSRAELRHGDAATYVKLFDVMDPVEPI</sequence>
<dbReference type="AlphaFoldDB" id="A0AAD6ZIN3"/>
<dbReference type="Proteomes" id="UP001218218">
    <property type="component" value="Unassembled WGS sequence"/>
</dbReference>
<comment type="caution">
    <text evidence="3">The sequence shown here is derived from an EMBL/GenBank/DDBJ whole genome shotgun (WGS) entry which is preliminary data.</text>
</comment>
<organism evidence="3 4">
    <name type="scientific">Mycena albidolilacea</name>
    <dbReference type="NCBI Taxonomy" id="1033008"/>
    <lineage>
        <taxon>Eukaryota</taxon>
        <taxon>Fungi</taxon>
        <taxon>Dikarya</taxon>
        <taxon>Basidiomycota</taxon>
        <taxon>Agaricomycotina</taxon>
        <taxon>Agaricomycetes</taxon>
        <taxon>Agaricomycetidae</taxon>
        <taxon>Agaricales</taxon>
        <taxon>Marasmiineae</taxon>
        <taxon>Mycenaceae</taxon>
        <taxon>Mycena</taxon>
    </lineage>
</organism>
<feature type="chain" id="PRO_5041904157" evidence="2">
    <location>
        <begin position="19"/>
        <end position="131"/>
    </location>
</feature>